<dbReference type="PROSITE" id="PS50851">
    <property type="entry name" value="CHEW"/>
    <property type="match status" value="1"/>
</dbReference>
<evidence type="ECO:0000259" key="1">
    <source>
        <dbReference type="PROSITE" id="PS50851"/>
    </source>
</evidence>
<dbReference type="GO" id="GO:0006935">
    <property type="term" value="P:chemotaxis"/>
    <property type="evidence" value="ECO:0007669"/>
    <property type="project" value="InterPro"/>
</dbReference>
<dbReference type="PANTHER" id="PTHR22617:SF23">
    <property type="entry name" value="CHEMOTAXIS PROTEIN CHEW"/>
    <property type="match status" value="1"/>
</dbReference>
<dbReference type="GO" id="GO:0005829">
    <property type="term" value="C:cytosol"/>
    <property type="evidence" value="ECO:0007669"/>
    <property type="project" value="TreeGrafter"/>
</dbReference>
<protein>
    <recommendedName>
        <fullName evidence="1">CheW-like domain-containing protein</fullName>
    </recommendedName>
</protein>
<dbReference type="Gene3D" id="2.30.30.40">
    <property type="entry name" value="SH3 Domains"/>
    <property type="match status" value="1"/>
</dbReference>
<evidence type="ECO:0000313" key="2">
    <source>
        <dbReference type="EMBL" id="OEF97883.1"/>
    </source>
</evidence>
<dbReference type="PANTHER" id="PTHR22617">
    <property type="entry name" value="CHEMOTAXIS SENSOR HISTIDINE KINASE-RELATED"/>
    <property type="match status" value="1"/>
</dbReference>
<dbReference type="Pfam" id="PF01584">
    <property type="entry name" value="CheW"/>
    <property type="match status" value="1"/>
</dbReference>
<name>A0A1E5G5B6_9FIRM</name>
<dbReference type="Proteomes" id="UP000094296">
    <property type="component" value="Unassembled WGS sequence"/>
</dbReference>
<dbReference type="EMBL" id="MIJE01000003">
    <property type="protein sequence ID" value="OEF97883.1"/>
    <property type="molecule type" value="Genomic_DNA"/>
</dbReference>
<organism evidence="2 3">
    <name type="scientific">Desulfuribacillus alkaliarsenatis</name>
    <dbReference type="NCBI Taxonomy" id="766136"/>
    <lineage>
        <taxon>Bacteria</taxon>
        <taxon>Bacillati</taxon>
        <taxon>Bacillota</taxon>
        <taxon>Desulfuribacillia</taxon>
        <taxon>Desulfuribacillales</taxon>
        <taxon>Desulfuribacillaceae</taxon>
        <taxon>Desulfuribacillus</taxon>
    </lineage>
</organism>
<dbReference type="STRING" id="766136.BHF68_13430"/>
<dbReference type="InterPro" id="IPR039315">
    <property type="entry name" value="CheW"/>
</dbReference>
<sequence>MEQAVEVEKKYIVFQIGSEEFALPIDNVMSIERTIKITRVPNVPTHILGVVNLRGIVIPVIDLKYRFTGQKTEMNDSTRIIICRYDSLEVGFFVDSAKDVLTVNNDLIEPAPDIEKSEATEYIQSLIHMKKRIIILLDIAKLFQQDERS</sequence>
<dbReference type="InterPro" id="IPR002545">
    <property type="entry name" value="CheW-lke_dom"/>
</dbReference>
<dbReference type="SUPFAM" id="SSF50341">
    <property type="entry name" value="CheW-like"/>
    <property type="match status" value="1"/>
</dbReference>
<gene>
    <name evidence="2" type="ORF">BHF68_13430</name>
</gene>
<accession>A0A1E5G5B6</accession>
<reference evidence="2 3" key="1">
    <citation type="submission" date="2016-09" db="EMBL/GenBank/DDBJ databases">
        <title>Draft genome sequence for the type strain of Desulfuribacillus alkaliarsenatis AHT28, an obligately anaerobic, sulfidogenic bacterium isolated from Russian soda lake sediments.</title>
        <authorList>
            <person name="Abin C.A."/>
            <person name="Hollibaugh J.T."/>
        </authorList>
    </citation>
    <scope>NUCLEOTIDE SEQUENCE [LARGE SCALE GENOMIC DNA]</scope>
    <source>
        <strain evidence="2 3">AHT28</strain>
    </source>
</reference>
<dbReference type="SMART" id="SM00260">
    <property type="entry name" value="CheW"/>
    <property type="match status" value="1"/>
</dbReference>
<feature type="domain" description="CheW-like" evidence="1">
    <location>
        <begin position="8"/>
        <end position="148"/>
    </location>
</feature>
<keyword evidence="3" id="KW-1185">Reference proteome</keyword>
<dbReference type="GO" id="GO:0007165">
    <property type="term" value="P:signal transduction"/>
    <property type="evidence" value="ECO:0007669"/>
    <property type="project" value="InterPro"/>
</dbReference>
<dbReference type="Gene3D" id="2.40.50.180">
    <property type="entry name" value="CheA-289, Domain 4"/>
    <property type="match status" value="1"/>
</dbReference>
<dbReference type="InterPro" id="IPR036061">
    <property type="entry name" value="CheW-like_dom_sf"/>
</dbReference>
<evidence type="ECO:0000313" key="3">
    <source>
        <dbReference type="Proteomes" id="UP000094296"/>
    </source>
</evidence>
<comment type="caution">
    <text evidence="2">The sequence shown here is derived from an EMBL/GenBank/DDBJ whole genome shotgun (WGS) entry which is preliminary data.</text>
</comment>
<proteinExistence type="predicted"/>
<dbReference type="AlphaFoldDB" id="A0A1E5G5B6"/>